<accession>A0A975AS68</accession>
<dbReference type="InterPro" id="IPR023034">
    <property type="entry name" value="PPIase_SurA"/>
</dbReference>
<dbReference type="KEGG" id="lsf:I8J32_000370"/>
<dbReference type="AlphaFoldDB" id="A0A975AS68"/>
<dbReference type="PROSITE" id="PS50198">
    <property type="entry name" value="PPIC_PPIASE_2"/>
    <property type="match status" value="2"/>
</dbReference>
<dbReference type="PANTHER" id="PTHR47637:SF1">
    <property type="entry name" value="CHAPERONE SURA"/>
    <property type="match status" value="1"/>
</dbReference>
<dbReference type="GO" id="GO:0042277">
    <property type="term" value="F:peptide binding"/>
    <property type="evidence" value="ECO:0007669"/>
    <property type="project" value="InterPro"/>
</dbReference>
<keyword evidence="10" id="KW-1185">Reference proteome</keyword>
<keyword evidence="6 7" id="KW-0413">Isomerase</keyword>
<evidence type="ECO:0000256" key="2">
    <source>
        <dbReference type="ARBA" id="ARBA00022737"/>
    </source>
</evidence>
<dbReference type="EC" id="5.2.1.8" evidence="7"/>
<dbReference type="Gene3D" id="1.10.4030.10">
    <property type="entry name" value="Porin chaperone SurA, peptide-binding domain"/>
    <property type="match status" value="1"/>
</dbReference>
<comment type="domain">
    <text evidence="7">The PPIase activity resides only in the second parvulin domain. The N-terminal region and the C-terminal tail are necessary and sufficient for the chaperone activity of SurA. The PPIase activity is dispensable for SurA to function as a chaperone. The N-terminal region and the C-terminal tail are also required for porin recognition.</text>
</comment>
<dbReference type="GO" id="GO:0043165">
    <property type="term" value="P:Gram-negative-bacterium-type cell outer membrane assembly"/>
    <property type="evidence" value="ECO:0007669"/>
    <property type="project" value="InterPro"/>
</dbReference>
<dbReference type="Proteomes" id="UP000639274">
    <property type="component" value="Chromosome"/>
</dbReference>
<gene>
    <name evidence="7" type="primary">surA</name>
    <name evidence="9" type="ORF">I8J32_000370</name>
</gene>
<dbReference type="Pfam" id="PF00639">
    <property type="entry name" value="Rotamase"/>
    <property type="match status" value="2"/>
</dbReference>
<comment type="catalytic activity">
    <reaction evidence="7">
        <text>[protein]-peptidylproline (omega=180) = [protein]-peptidylproline (omega=0)</text>
        <dbReference type="Rhea" id="RHEA:16237"/>
        <dbReference type="Rhea" id="RHEA-COMP:10747"/>
        <dbReference type="Rhea" id="RHEA-COMP:10748"/>
        <dbReference type="ChEBI" id="CHEBI:83833"/>
        <dbReference type="ChEBI" id="CHEBI:83834"/>
        <dbReference type="EC" id="5.2.1.8"/>
    </reaction>
</comment>
<dbReference type="SUPFAM" id="SSF54534">
    <property type="entry name" value="FKBP-like"/>
    <property type="match status" value="2"/>
</dbReference>
<comment type="subcellular location">
    <subcellularLocation>
        <location evidence="7">Periplasm</location>
    </subcellularLocation>
    <text evidence="7">Is capable of associating with the outer membrane.</text>
</comment>
<dbReference type="GO" id="GO:0051082">
    <property type="term" value="F:unfolded protein binding"/>
    <property type="evidence" value="ECO:0007669"/>
    <property type="project" value="UniProtKB-UniRule"/>
</dbReference>
<dbReference type="Gene3D" id="3.10.50.40">
    <property type="match status" value="2"/>
</dbReference>
<dbReference type="GO" id="GO:0050821">
    <property type="term" value="P:protein stabilization"/>
    <property type="evidence" value="ECO:0007669"/>
    <property type="project" value="InterPro"/>
</dbReference>
<organism evidence="9 10">
    <name type="scientific">Agrilutibacter solisilvae</name>
    <dbReference type="NCBI Taxonomy" id="2763317"/>
    <lineage>
        <taxon>Bacteria</taxon>
        <taxon>Pseudomonadati</taxon>
        <taxon>Pseudomonadota</taxon>
        <taxon>Gammaproteobacteria</taxon>
        <taxon>Lysobacterales</taxon>
        <taxon>Lysobacteraceae</taxon>
        <taxon>Agrilutibacter</taxon>
    </lineage>
</organism>
<evidence type="ECO:0000259" key="8">
    <source>
        <dbReference type="PROSITE" id="PS50198"/>
    </source>
</evidence>
<evidence type="ECO:0000256" key="3">
    <source>
        <dbReference type="ARBA" id="ARBA00022764"/>
    </source>
</evidence>
<dbReference type="InterPro" id="IPR027304">
    <property type="entry name" value="Trigger_fact/SurA_dom_sf"/>
</dbReference>
<evidence type="ECO:0000256" key="1">
    <source>
        <dbReference type="ARBA" id="ARBA00022729"/>
    </source>
</evidence>
<evidence type="ECO:0000256" key="7">
    <source>
        <dbReference type="HAMAP-Rule" id="MF_01183"/>
    </source>
</evidence>
<keyword evidence="2 7" id="KW-0677">Repeat</keyword>
<dbReference type="InterPro" id="IPR046357">
    <property type="entry name" value="PPIase_dom_sf"/>
</dbReference>
<name>A0A975AS68_9GAMM</name>
<feature type="domain" description="PpiC" evidence="8">
    <location>
        <begin position="290"/>
        <end position="389"/>
    </location>
</feature>
<keyword evidence="3 7" id="KW-0574">Periplasm</keyword>
<feature type="domain" description="PpiC" evidence="8">
    <location>
        <begin position="175"/>
        <end position="277"/>
    </location>
</feature>
<dbReference type="GO" id="GO:0003755">
    <property type="term" value="F:peptidyl-prolyl cis-trans isomerase activity"/>
    <property type="evidence" value="ECO:0007669"/>
    <property type="project" value="UniProtKB-UniRule"/>
</dbReference>
<comment type="function">
    <text evidence="7">Chaperone involved in the correct folding and assembly of outer membrane proteins. Recognizes specific patterns of aromatic residues and the orientation of their side chains, which are found more frequently in integral outer membrane proteins. May act in both early periplasmic and late outer membrane-associated steps of protein maturation.</text>
</comment>
<dbReference type="GO" id="GO:0030288">
    <property type="term" value="C:outer membrane-bounded periplasmic space"/>
    <property type="evidence" value="ECO:0007669"/>
    <property type="project" value="InterPro"/>
</dbReference>
<dbReference type="HAMAP" id="MF_01183">
    <property type="entry name" value="Chaperone_SurA"/>
    <property type="match status" value="1"/>
</dbReference>
<dbReference type="InterPro" id="IPR050280">
    <property type="entry name" value="OMP_Chaperone_SurA"/>
</dbReference>
<evidence type="ECO:0000313" key="10">
    <source>
        <dbReference type="Proteomes" id="UP000639274"/>
    </source>
</evidence>
<evidence type="ECO:0000256" key="4">
    <source>
        <dbReference type="ARBA" id="ARBA00023110"/>
    </source>
</evidence>
<dbReference type="InterPro" id="IPR015391">
    <property type="entry name" value="SurA_N"/>
</dbReference>
<evidence type="ECO:0000313" key="9">
    <source>
        <dbReference type="EMBL" id="QSX78457.1"/>
    </source>
</evidence>
<proteinExistence type="inferred from homology"/>
<dbReference type="SUPFAM" id="SSF109998">
    <property type="entry name" value="Triger factor/SurA peptide-binding domain-like"/>
    <property type="match status" value="1"/>
</dbReference>
<dbReference type="InterPro" id="IPR023058">
    <property type="entry name" value="PPIase_PpiC_CS"/>
</dbReference>
<protein>
    <recommendedName>
        <fullName evidence="7">Chaperone SurA</fullName>
    </recommendedName>
    <alternativeName>
        <fullName evidence="7">Peptidyl-prolyl cis-trans isomerase SurA</fullName>
        <shortName evidence="7">PPIase SurA</shortName>
        <ecNumber evidence="7">5.2.1.8</ecNumber>
    </alternativeName>
    <alternativeName>
        <fullName evidence="7">Rotamase SurA</fullName>
    </alternativeName>
</protein>
<keyword evidence="4 7" id="KW-0697">Rotamase</keyword>
<keyword evidence="5 7" id="KW-0143">Chaperone</keyword>
<evidence type="ECO:0000256" key="6">
    <source>
        <dbReference type="ARBA" id="ARBA00023235"/>
    </source>
</evidence>
<dbReference type="PROSITE" id="PS01096">
    <property type="entry name" value="PPIC_PPIASE_1"/>
    <property type="match status" value="1"/>
</dbReference>
<keyword evidence="1 7" id="KW-0732">Signal</keyword>
<dbReference type="InterPro" id="IPR000297">
    <property type="entry name" value="PPIase_PpiC"/>
</dbReference>
<sequence length="455" mass="49224" precursor="true">MKKLFACLLVAAGIAGAPAAFSQAPSTGLQPVDRIAAIVDEDVVLRSELDRAVANVRSQYSGRQVELPPEEVLERQVLERLVLQKLQLARAEQTGVRVTDQEVDAALGNIAQQNKMTMDQLRAQVARDGTPYEDFRASIREELIIQRMRQRFAQTRVSVSESEVDAAMSAQQAGGVQYHMAHILVGLPEGATPEQIETAKGKIEGIQGLISRGEMDFAAAAVRYSDSPNALEGGDLGWRSADEIPPAFAQMISQMQPGQVSAPIRGSSGFQLVRLVEVRNAEQGSGAQMVTQVHARHILIRTENAVADAAARSKIDTIAARLAGGADFAELARAESQDPNSKPNGGDLGWFVPDQFGLSFGSQLSALTDGQVSAPFNTDAGWHIVQRLGTRQTDAGEQNRRAQVSDVIGRRKLEEEWSRYLREIRGEAYVVDMRKGIPTETPAEAPPATTTPPNG</sequence>
<dbReference type="Pfam" id="PF09312">
    <property type="entry name" value="SurA_N"/>
    <property type="match status" value="1"/>
</dbReference>
<feature type="signal peptide" evidence="7">
    <location>
        <begin position="1"/>
        <end position="22"/>
    </location>
</feature>
<dbReference type="EMBL" id="CP071518">
    <property type="protein sequence ID" value="QSX78457.1"/>
    <property type="molecule type" value="Genomic_DNA"/>
</dbReference>
<feature type="chain" id="PRO_5038201624" description="Chaperone SurA" evidence="7">
    <location>
        <begin position="23"/>
        <end position="455"/>
    </location>
</feature>
<dbReference type="PANTHER" id="PTHR47637">
    <property type="entry name" value="CHAPERONE SURA"/>
    <property type="match status" value="1"/>
</dbReference>
<reference evidence="9 10" key="1">
    <citation type="submission" date="2021-03" db="EMBL/GenBank/DDBJ databases">
        <title>Lysobacter sp. nov. isolated from soil of gangwondo yeongwol, south Korea.</title>
        <authorList>
            <person name="Kim K.R."/>
            <person name="Kim K.H."/>
            <person name="Jeon C.O."/>
        </authorList>
    </citation>
    <scope>NUCLEOTIDE SEQUENCE [LARGE SCALE GENOMIC DNA]</scope>
    <source>
        <strain evidence="9 10">R19</strain>
    </source>
</reference>
<dbReference type="RefSeq" id="WP_200614082.1">
    <property type="nucleotide sequence ID" value="NZ_CP071518.1"/>
</dbReference>
<dbReference type="GO" id="GO:0006457">
    <property type="term" value="P:protein folding"/>
    <property type="evidence" value="ECO:0007669"/>
    <property type="project" value="UniProtKB-UniRule"/>
</dbReference>
<evidence type="ECO:0000256" key="5">
    <source>
        <dbReference type="ARBA" id="ARBA00023186"/>
    </source>
</evidence>